<sequence length="188" mass="21495">MCLLMTISLWNASLHFWKLRITGEYLANIVYEYWVNECGLDFGKCRRQSYDNAANMLGKYNGMHSKIREKNRFALYLPCAGHSLNFVGRTVVDCCLDAVNFFGVVQQLYNFFSGSTHRWAVLQSDLEEDSTVLKRLFNTRGEAHSKATSAVLEGHDSITSALDHMYEGVSEKSDTRREAGNLRDKMEE</sequence>
<keyword evidence="4" id="KW-1185">Reference proteome</keyword>
<reference evidence="3 4" key="1">
    <citation type="journal article" date="2023" name="BMC Biol.">
        <title>The compact genome of the sponge Oopsacas minuta (Hexactinellida) is lacking key metazoan core genes.</title>
        <authorList>
            <person name="Santini S."/>
            <person name="Schenkelaars Q."/>
            <person name="Jourda C."/>
            <person name="Duchesne M."/>
            <person name="Belahbib H."/>
            <person name="Rocher C."/>
            <person name="Selva M."/>
            <person name="Riesgo A."/>
            <person name="Vervoort M."/>
            <person name="Leys S.P."/>
            <person name="Kodjabachian L."/>
            <person name="Le Bivic A."/>
            <person name="Borchiellini C."/>
            <person name="Claverie J.M."/>
            <person name="Renard E."/>
        </authorList>
    </citation>
    <scope>NUCLEOTIDE SEQUENCE [LARGE SCALE GENOMIC DNA]</scope>
    <source>
        <strain evidence="3">SPO-2</strain>
    </source>
</reference>
<accession>A0AAV7KE36</accession>
<evidence type="ECO:0000256" key="2">
    <source>
        <dbReference type="SAM" id="SignalP"/>
    </source>
</evidence>
<proteinExistence type="predicted"/>
<comment type="caution">
    <text evidence="3">The sequence shown here is derived from an EMBL/GenBank/DDBJ whole genome shotgun (WGS) entry which is preliminary data.</text>
</comment>
<organism evidence="3 4">
    <name type="scientific">Oopsacas minuta</name>
    <dbReference type="NCBI Taxonomy" id="111878"/>
    <lineage>
        <taxon>Eukaryota</taxon>
        <taxon>Metazoa</taxon>
        <taxon>Porifera</taxon>
        <taxon>Hexactinellida</taxon>
        <taxon>Hexasterophora</taxon>
        <taxon>Lyssacinosida</taxon>
        <taxon>Leucopsacidae</taxon>
        <taxon>Oopsacas</taxon>
    </lineage>
</organism>
<feature type="region of interest" description="Disordered" evidence="1">
    <location>
        <begin position="169"/>
        <end position="188"/>
    </location>
</feature>
<name>A0AAV7KE36_9METZ</name>
<dbReference type="InterPro" id="IPR012337">
    <property type="entry name" value="RNaseH-like_sf"/>
</dbReference>
<evidence type="ECO:0000313" key="4">
    <source>
        <dbReference type="Proteomes" id="UP001165289"/>
    </source>
</evidence>
<dbReference type="PANTHER" id="PTHR45749:SF23">
    <property type="entry name" value="ZINC FINGER MYM-TYPE PROTEIN 1-LIKE"/>
    <property type="match status" value="1"/>
</dbReference>
<dbReference type="AlphaFoldDB" id="A0AAV7KE36"/>
<dbReference type="Proteomes" id="UP001165289">
    <property type="component" value="Unassembled WGS sequence"/>
</dbReference>
<gene>
    <name evidence="3" type="ORF">LOD99_10773</name>
</gene>
<evidence type="ECO:0000256" key="1">
    <source>
        <dbReference type="SAM" id="MobiDB-lite"/>
    </source>
</evidence>
<dbReference type="EMBL" id="JAKMXF010000060">
    <property type="protein sequence ID" value="KAI6659457.1"/>
    <property type="molecule type" value="Genomic_DNA"/>
</dbReference>
<dbReference type="PANTHER" id="PTHR45749">
    <property type="match status" value="1"/>
</dbReference>
<keyword evidence="2" id="KW-0732">Signal</keyword>
<feature type="chain" id="PRO_5043428842" evidence="2">
    <location>
        <begin position="16"/>
        <end position="188"/>
    </location>
</feature>
<dbReference type="SUPFAM" id="SSF53098">
    <property type="entry name" value="Ribonuclease H-like"/>
    <property type="match status" value="1"/>
</dbReference>
<feature type="signal peptide" evidence="2">
    <location>
        <begin position="1"/>
        <end position="15"/>
    </location>
</feature>
<protein>
    <submittedName>
        <fullName evidence="3">Zinc finger MYM-type protein 1</fullName>
    </submittedName>
</protein>
<evidence type="ECO:0000313" key="3">
    <source>
        <dbReference type="EMBL" id="KAI6659457.1"/>
    </source>
</evidence>